<sequence>MNKKWSVLVFFVAILITLTLFCPGVRFAFAAESTGLSLSPPTFEISANPGDTIKNVIRVQNISEKNIRVVVDKRNFTAVGEEGSVGLTEEETSFSLASWMTPGWPEFDLPAKSNISFPFEIRIPLNAEPGGHFGSLIFKIGGLLPGQAGAGVSQELGALILLQIAGKTKEEATLESFQVKRSLWEYGPVEFEARVKNEGNVHLKPHGSLSITNVFGKQVANIPIEGRNVLPGAIRKIPFSWDRKNLFGHYVATLSLGYGDKGKALITTTSFWGFPYRVGGIVLTVLFVLGFLLFRARRRISLALRILLGKNV</sequence>
<dbReference type="Proteomes" id="UP000231098">
    <property type="component" value="Unassembled WGS sequence"/>
</dbReference>
<evidence type="ECO:0008006" key="4">
    <source>
        <dbReference type="Google" id="ProtNLM"/>
    </source>
</evidence>
<comment type="caution">
    <text evidence="2">The sequence shown here is derived from an EMBL/GenBank/DDBJ whole genome shotgun (WGS) entry which is preliminary data.</text>
</comment>
<protein>
    <recommendedName>
        <fullName evidence="4">DUF916 domain-containing protein</fullName>
    </recommendedName>
</protein>
<dbReference type="AlphaFoldDB" id="A0A2H0X9D7"/>
<evidence type="ECO:0000256" key="1">
    <source>
        <dbReference type="SAM" id="Phobius"/>
    </source>
</evidence>
<accession>A0A2H0X9D7</accession>
<gene>
    <name evidence="2" type="ORF">COT51_02175</name>
</gene>
<keyword evidence="1" id="KW-0812">Transmembrane</keyword>
<reference evidence="3" key="1">
    <citation type="submission" date="2017-09" db="EMBL/GenBank/DDBJ databases">
        <title>Depth-based differentiation of microbial function through sediment-hosted aquifers and enrichment of novel symbionts in the deep terrestrial subsurface.</title>
        <authorList>
            <person name="Probst A.J."/>
            <person name="Ladd B."/>
            <person name="Jarett J.K."/>
            <person name="Geller-Mcgrath D.E."/>
            <person name="Sieber C.M.K."/>
            <person name="Emerson J.B."/>
            <person name="Anantharaman K."/>
            <person name="Thomas B.C."/>
            <person name="Malmstrom R."/>
            <person name="Stieglmeier M."/>
            <person name="Klingl A."/>
            <person name="Woyke T."/>
            <person name="Ryan C.M."/>
            <person name="Banfield J.F."/>
        </authorList>
    </citation>
    <scope>NUCLEOTIDE SEQUENCE [LARGE SCALE GENOMIC DNA]</scope>
</reference>
<evidence type="ECO:0000313" key="2">
    <source>
        <dbReference type="EMBL" id="PIS21550.1"/>
    </source>
</evidence>
<feature type="transmembrane region" description="Helical" evidence="1">
    <location>
        <begin position="274"/>
        <end position="294"/>
    </location>
</feature>
<evidence type="ECO:0000313" key="3">
    <source>
        <dbReference type="Proteomes" id="UP000231098"/>
    </source>
</evidence>
<dbReference type="EMBL" id="PEYV01000034">
    <property type="protein sequence ID" value="PIS21550.1"/>
    <property type="molecule type" value="Genomic_DNA"/>
</dbReference>
<proteinExistence type="predicted"/>
<name>A0A2H0X9D7_UNCKA</name>
<keyword evidence="1" id="KW-1133">Transmembrane helix</keyword>
<keyword evidence="1" id="KW-0472">Membrane</keyword>
<organism evidence="2 3">
    <name type="scientific">candidate division WWE3 bacterium CG08_land_8_20_14_0_20_41_15</name>
    <dbReference type="NCBI Taxonomy" id="1975086"/>
    <lineage>
        <taxon>Bacteria</taxon>
        <taxon>Katanobacteria</taxon>
    </lineage>
</organism>